<reference evidence="1" key="1">
    <citation type="submission" date="2022-04" db="EMBL/GenBank/DDBJ databases">
        <title>Genome of the entomopathogenic fungus Entomophthora muscae.</title>
        <authorList>
            <person name="Elya C."/>
            <person name="Lovett B.R."/>
            <person name="Lee E."/>
            <person name="Macias A.M."/>
            <person name="Hajek A.E."/>
            <person name="De Bivort B.L."/>
            <person name="Kasson M.T."/>
            <person name="De Fine Licht H.H."/>
            <person name="Stajich J.E."/>
        </authorList>
    </citation>
    <scope>NUCLEOTIDE SEQUENCE</scope>
    <source>
        <strain evidence="1">Berkeley</strain>
    </source>
</reference>
<keyword evidence="2" id="KW-1185">Reference proteome</keyword>
<dbReference type="Proteomes" id="UP001165960">
    <property type="component" value="Unassembled WGS sequence"/>
</dbReference>
<dbReference type="EMBL" id="QTSX02007167">
    <property type="protein sequence ID" value="KAJ9050209.1"/>
    <property type="molecule type" value="Genomic_DNA"/>
</dbReference>
<name>A0ACC2RJH2_9FUNG</name>
<protein>
    <submittedName>
        <fullName evidence="1">Uncharacterized protein</fullName>
    </submittedName>
</protein>
<proteinExistence type="predicted"/>
<evidence type="ECO:0000313" key="2">
    <source>
        <dbReference type="Proteomes" id="UP001165960"/>
    </source>
</evidence>
<gene>
    <name evidence="1" type="ORF">DSO57_1016537</name>
</gene>
<accession>A0ACC2RJH2</accession>
<evidence type="ECO:0000313" key="1">
    <source>
        <dbReference type="EMBL" id="KAJ9050209.1"/>
    </source>
</evidence>
<comment type="caution">
    <text evidence="1">The sequence shown here is derived from an EMBL/GenBank/DDBJ whole genome shotgun (WGS) entry which is preliminary data.</text>
</comment>
<sequence>MSHLGSYVPAKECTLHPIDHIFTSLFNRESVSMAQSGFCQSLQRIALFLDECTNKSIIFLDEFGKGTNIAGLFCGLIIYIFNMNREKQPKIVASTHFYEIFRNNLLGKYTNRVNWLNMQVKEKEKSSLDFTFKVQKGSAESSWGAHCALMAGLPEEIVERAKEITLDLTNFKVPKMTLPEKDLRRISIYNSVAKKLIETEITPESVGEFCLWVSSVTKNS</sequence>
<organism evidence="1 2">
    <name type="scientific">Entomophthora muscae</name>
    <dbReference type="NCBI Taxonomy" id="34485"/>
    <lineage>
        <taxon>Eukaryota</taxon>
        <taxon>Fungi</taxon>
        <taxon>Fungi incertae sedis</taxon>
        <taxon>Zoopagomycota</taxon>
        <taxon>Entomophthoromycotina</taxon>
        <taxon>Entomophthoromycetes</taxon>
        <taxon>Entomophthorales</taxon>
        <taxon>Entomophthoraceae</taxon>
        <taxon>Entomophthora</taxon>
    </lineage>
</organism>